<organism evidence="2 3">
    <name type="scientific">Trema orientale</name>
    <name type="common">Charcoal tree</name>
    <name type="synonym">Celtis orientalis</name>
    <dbReference type="NCBI Taxonomy" id="63057"/>
    <lineage>
        <taxon>Eukaryota</taxon>
        <taxon>Viridiplantae</taxon>
        <taxon>Streptophyta</taxon>
        <taxon>Embryophyta</taxon>
        <taxon>Tracheophyta</taxon>
        <taxon>Spermatophyta</taxon>
        <taxon>Magnoliopsida</taxon>
        <taxon>eudicotyledons</taxon>
        <taxon>Gunneridae</taxon>
        <taxon>Pentapetalae</taxon>
        <taxon>rosids</taxon>
        <taxon>fabids</taxon>
        <taxon>Rosales</taxon>
        <taxon>Cannabaceae</taxon>
        <taxon>Trema</taxon>
    </lineage>
</organism>
<evidence type="ECO:0000256" key="1">
    <source>
        <dbReference type="SAM" id="MobiDB-lite"/>
    </source>
</evidence>
<proteinExistence type="predicted"/>
<evidence type="ECO:0000313" key="2">
    <source>
        <dbReference type="EMBL" id="PON96597.1"/>
    </source>
</evidence>
<gene>
    <name evidence="2" type="ORF">TorRG33x02_075780</name>
</gene>
<dbReference type="OrthoDB" id="10282898at2759"/>
<feature type="region of interest" description="Disordered" evidence="1">
    <location>
        <begin position="30"/>
        <end position="51"/>
    </location>
</feature>
<dbReference type="EMBL" id="JXTC01000037">
    <property type="protein sequence ID" value="PON96597.1"/>
    <property type="molecule type" value="Genomic_DNA"/>
</dbReference>
<evidence type="ECO:0000313" key="3">
    <source>
        <dbReference type="Proteomes" id="UP000237000"/>
    </source>
</evidence>
<name>A0A2P5FFP0_TREOI</name>
<protein>
    <submittedName>
        <fullName evidence="2">Uncharacterized protein</fullName>
    </submittedName>
</protein>
<dbReference type="InParanoid" id="A0A2P5FFP0"/>
<dbReference type="AlphaFoldDB" id="A0A2P5FFP0"/>
<sequence length="86" mass="9967">MRDQNKNFFNIEYPSTNFKVKSPPDLAHRRAGVEHSWRSSKSMEAHSHPPPNELWFVSTRKSWISISSPSTCQPELINKHLSFLST</sequence>
<comment type="caution">
    <text evidence="2">The sequence shown here is derived from an EMBL/GenBank/DDBJ whole genome shotgun (WGS) entry which is preliminary data.</text>
</comment>
<reference evidence="3" key="1">
    <citation type="submission" date="2016-06" db="EMBL/GenBank/DDBJ databases">
        <title>Parallel loss of symbiosis genes in relatives of nitrogen-fixing non-legume Parasponia.</title>
        <authorList>
            <person name="Van Velzen R."/>
            <person name="Holmer R."/>
            <person name="Bu F."/>
            <person name="Rutten L."/>
            <person name="Van Zeijl A."/>
            <person name="Liu W."/>
            <person name="Santuari L."/>
            <person name="Cao Q."/>
            <person name="Sharma T."/>
            <person name="Shen D."/>
            <person name="Roswanjaya Y."/>
            <person name="Wardhani T."/>
            <person name="Kalhor M.S."/>
            <person name="Jansen J."/>
            <person name="Van den Hoogen J."/>
            <person name="Gungor B."/>
            <person name="Hartog M."/>
            <person name="Hontelez J."/>
            <person name="Verver J."/>
            <person name="Yang W.-C."/>
            <person name="Schijlen E."/>
            <person name="Repin R."/>
            <person name="Schilthuizen M."/>
            <person name="Schranz E."/>
            <person name="Heidstra R."/>
            <person name="Miyata K."/>
            <person name="Fedorova E."/>
            <person name="Kohlen W."/>
            <person name="Bisseling T."/>
            <person name="Smit S."/>
            <person name="Geurts R."/>
        </authorList>
    </citation>
    <scope>NUCLEOTIDE SEQUENCE [LARGE SCALE GENOMIC DNA]</scope>
    <source>
        <strain evidence="3">cv. RG33-2</strain>
    </source>
</reference>
<feature type="compositionally biased region" description="Basic and acidic residues" evidence="1">
    <location>
        <begin position="30"/>
        <end position="47"/>
    </location>
</feature>
<accession>A0A2P5FFP0</accession>
<dbReference type="Proteomes" id="UP000237000">
    <property type="component" value="Unassembled WGS sequence"/>
</dbReference>
<keyword evidence="3" id="KW-1185">Reference proteome</keyword>